<dbReference type="NCBIfam" id="TIGR01490">
    <property type="entry name" value="HAD-SF-IB-hyp1"/>
    <property type="match status" value="1"/>
</dbReference>
<keyword evidence="5" id="KW-0472">Membrane</keyword>
<dbReference type="PANTHER" id="PTHR43344">
    <property type="entry name" value="PHOSPHOSERINE PHOSPHATASE"/>
    <property type="match status" value="1"/>
</dbReference>
<evidence type="ECO:0000256" key="2">
    <source>
        <dbReference type="ARBA" id="ARBA00022723"/>
    </source>
</evidence>
<evidence type="ECO:0000256" key="5">
    <source>
        <dbReference type="SAM" id="Phobius"/>
    </source>
</evidence>
<keyword evidence="5" id="KW-0812">Transmembrane</keyword>
<name>A0ABP4RNK2_9ACTN</name>
<evidence type="ECO:0000313" key="6">
    <source>
        <dbReference type="EMBL" id="GAA1658645.1"/>
    </source>
</evidence>
<comment type="similarity">
    <text evidence="1">Belongs to the HAD-like hydrolase superfamily. SerB family.</text>
</comment>
<dbReference type="Gene3D" id="1.20.1440.100">
    <property type="entry name" value="SG protein - dephosphorylation function"/>
    <property type="match status" value="1"/>
</dbReference>
<dbReference type="Pfam" id="PF12710">
    <property type="entry name" value="HAD"/>
    <property type="match status" value="1"/>
</dbReference>
<dbReference type="RefSeq" id="WP_163568148.1">
    <property type="nucleotide sequence ID" value="NZ_BAAANY010000001.1"/>
</dbReference>
<keyword evidence="2" id="KW-0479">Metal-binding</keyword>
<dbReference type="GO" id="GO:0016787">
    <property type="term" value="F:hydrolase activity"/>
    <property type="evidence" value="ECO:0007669"/>
    <property type="project" value="UniProtKB-KW"/>
</dbReference>
<dbReference type="InterPro" id="IPR050582">
    <property type="entry name" value="HAD-like_SerB"/>
</dbReference>
<dbReference type="PANTHER" id="PTHR43344:SF13">
    <property type="entry name" value="PHOSPHATASE RV3661-RELATED"/>
    <property type="match status" value="1"/>
</dbReference>
<dbReference type="NCBIfam" id="TIGR01488">
    <property type="entry name" value="HAD-SF-IB"/>
    <property type="match status" value="1"/>
</dbReference>
<feature type="transmembrane region" description="Helical" evidence="5">
    <location>
        <begin position="232"/>
        <end position="250"/>
    </location>
</feature>
<dbReference type="SUPFAM" id="SSF56784">
    <property type="entry name" value="HAD-like"/>
    <property type="match status" value="1"/>
</dbReference>
<evidence type="ECO:0000256" key="1">
    <source>
        <dbReference type="ARBA" id="ARBA00009184"/>
    </source>
</evidence>
<dbReference type="EMBL" id="BAAANY010000001">
    <property type="protein sequence ID" value="GAA1658645.1"/>
    <property type="molecule type" value="Genomic_DNA"/>
</dbReference>
<dbReference type="Proteomes" id="UP001500618">
    <property type="component" value="Unassembled WGS sequence"/>
</dbReference>
<proteinExistence type="inferred from homology"/>
<keyword evidence="3 6" id="KW-0378">Hydrolase</keyword>
<dbReference type="InterPro" id="IPR036412">
    <property type="entry name" value="HAD-like_sf"/>
</dbReference>
<comment type="caution">
    <text evidence="6">The sequence shown here is derived from an EMBL/GenBank/DDBJ whole genome shotgun (WGS) entry which is preliminary data.</text>
</comment>
<organism evidence="6 7">
    <name type="scientific">Fodinicola feengrottensis</name>
    <dbReference type="NCBI Taxonomy" id="435914"/>
    <lineage>
        <taxon>Bacteria</taxon>
        <taxon>Bacillati</taxon>
        <taxon>Actinomycetota</taxon>
        <taxon>Actinomycetes</taxon>
        <taxon>Mycobacteriales</taxon>
        <taxon>Fodinicola</taxon>
    </lineage>
</organism>
<evidence type="ECO:0000256" key="3">
    <source>
        <dbReference type="ARBA" id="ARBA00022801"/>
    </source>
</evidence>
<evidence type="ECO:0000256" key="4">
    <source>
        <dbReference type="ARBA" id="ARBA00022842"/>
    </source>
</evidence>
<dbReference type="Gene3D" id="3.40.50.1000">
    <property type="entry name" value="HAD superfamily/HAD-like"/>
    <property type="match status" value="1"/>
</dbReference>
<dbReference type="CDD" id="cd02612">
    <property type="entry name" value="HAD_PGPPase"/>
    <property type="match status" value="1"/>
</dbReference>
<dbReference type="InterPro" id="IPR006385">
    <property type="entry name" value="HAD_hydro_SerB1"/>
</dbReference>
<evidence type="ECO:0000313" key="7">
    <source>
        <dbReference type="Proteomes" id="UP001500618"/>
    </source>
</evidence>
<gene>
    <name evidence="6" type="ORF">GCM10009765_05060</name>
</gene>
<accession>A0ABP4RNK2</accession>
<dbReference type="InterPro" id="IPR023214">
    <property type="entry name" value="HAD_sf"/>
</dbReference>
<sequence length="258" mass="27673">MGRTAAFFDLDKTVIAKSSVLAFGRAFYKGGLITRRMVAQGAFAQFRYVLRGTTSNQMEEVKNRLAALCEGWSVDQVSAIIAGSLQDRIAPIVYAEAAALIEEHRAAGRDVVIVSSAGAEVVRPIAAMLGVEHVVATELAIADGRYTGEVLTYPAGEGKVEAMVRIAEAAGYRLEDCYAYSDSITDVPMLAAVGHPTAVNPDKELRAVAAHRGWPVRDFRKPKKSGPTSRQIALGSAAVAVGVLLGWLWFGRHDDPDN</sequence>
<keyword evidence="5" id="KW-1133">Transmembrane helix</keyword>
<reference evidence="7" key="1">
    <citation type="journal article" date="2019" name="Int. J. Syst. Evol. Microbiol.">
        <title>The Global Catalogue of Microorganisms (GCM) 10K type strain sequencing project: providing services to taxonomists for standard genome sequencing and annotation.</title>
        <authorList>
            <consortium name="The Broad Institute Genomics Platform"/>
            <consortium name="The Broad Institute Genome Sequencing Center for Infectious Disease"/>
            <person name="Wu L."/>
            <person name="Ma J."/>
        </authorList>
    </citation>
    <scope>NUCLEOTIDE SEQUENCE [LARGE SCALE GENOMIC DNA]</scope>
    <source>
        <strain evidence="7">JCM 14718</strain>
    </source>
</reference>
<protein>
    <submittedName>
        <fullName evidence="6">HAD-IB family hydrolase</fullName>
    </submittedName>
</protein>
<keyword evidence="7" id="KW-1185">Reference proteome</keyword>
<keyword evidence="4" id="KW-0460">Magnesium</keyword>